<feature type="region of interest" description="Disordered" evidence="1">
    <location>
        <begin position="1"/>
        <end position="58"/>
    </location>
</feature>
<dbReference type="VEuPathDB" id="GiardiaDB:SS50377_26774"/>
<proteinExistence type="predicted"/>
<evidence type="ECO:0000313" key="3">
    <source>
        <dbReference type="EMBL" id="KAH0570494.1"/>
    </source>
</evidence>
<evidence type="ECO:0000313" key="4">
    <source>
        <dbReference type="Proteomes" id="UP000018208"/>
    </source>
</evidence>
<reference evidence="2 3" key="1">
    <citation type="journal article" date="2014" name="PLoS Genet.">
        <title>The Genome of Spironucleus salmonicida Highlights a Fish Pathogen Adapted to Fluctuating Environments.</title>
        <authorList>
            <person name="Xu F."/>
            <person name="Jerlstrom-Hultqvist J."/>
            <person name="Einarsson E."/>
            <person name="Astvaldsson A."/>
            <person name="Svard S.G."/>
            <person name="Andersson J.O."/>
        </authorList>
    </citation>
    <scope>NUCLEOTIDE SEQUENCE</scope>
    <source>
        <strain evidence="3">ATCC 50377</strain>
    </source>
</reference>
<dbReference type="Proteomes" id="UP000018208">
    <property type="component" value="Unassembled WGS sequence"/>
</dbReference>
<evidence type="ECO:0000256" key="1">
    <source>
        <dbReference type="SAM" id="MobiDB-lite"/>
    </source>
</evidence>
<dbReference type="EMBL" id="KI545953">
    <property type="protein sequence ID" value="EST49243.1"/>
    <property type="molecule type" value="Genomic_DNA"/>
</dbReference>
<reference evidence="3" key="2">
    <citation type="submission" date="2020-12" db="EMBL/GenBank/DDBJ databases">
        <title>New Spironucleus salmonicida genome in near-complete chromosomes.</title>
        <authorList>
            <person name="Xu F."/>
            <person name="Kurt Z."/>
            <person name="Jimenez-Gonzalez A."/>
            <person name="Astvaldsson A."/>
            <person name="Andersson J.O."/>
            <person name="Svard S.G."/>
        </authorList>
    </citation>
    <scope>NUCLEOTIDE SEQUENCE</scope>
    <source>
        <strain evidence="3">ATCC 50377</strain>
    </source>
</reference>
<feature type="compositionally biased region" description="Basic and acidic residues" evidence="1">
    <location>
        <begin position="14"/>
        <end position="41"/>
    </location>
</feature>
<organism evidence="2">
    <name type="scientific">Spironucleus salmonicida</name>
    <dbReference type="NCBI Taxonomy" id="348837"/>
    <lineage>
        <taxon>Eukaryota</taxon>
        <taxon>Metamonada</taxon>
        <taxon>Diplomonadida</taxon>
        <taxon>Hexamitidae</taxon>
        <taxon>Hexamitinae</taxon>
        <taxon>Spironucleus</taxon>
    </lineage>
</organism>
<evidence type="ECO:0000313" key="2">
    <source>
        <dbReference type="EMBL" id="EST49243.1"/>
    </source>
</evidence>
<protein>
    <submittedName>
        <fullName evidence="2">Uncharacterized protein</fullName>
    </submittedName>
</protein>
<dbReference type="AlphaFoldDB" id="V6LYC9"/>
<accession>V6LYC9</accession>
<keyword evidence="4" id="KW-1185">Reference proteome</keyword>
<dbReference type="EMBL" id="AUWU02000007">
    <property type="protein sequence ID" value="KAH0570494.1"/>
    <property type="molecule type" value="Genomic_DNA"/>
</dbReference>
<sequence>MGDQRKTKNQKKHQSFDLNKRGQYKTTDRSIDRNQYNRDDYDNYSDNHNNNQYDDQEKQKMTLKERRKLRNKYFEKCSSQDEMETIQAILQEYTQLSPLRITVYQQRMTVPDYKFFIKEPEEFIKVQKHFGDPFSGRSKKNRWLRNTLAKYIGADQAQSNLDQLSDEFLTIFFKIPNQSTFEDFIISDDENDVIAKITQYLELKSQNLPEQNLNQEEQNQLLPEK</sequence>
<name>V6LYC9_9EUKA</name>
<gene>
    <name evidence="2" type="ORF">SS50377_10463</name>
    <name evidence="3" type="ORF">SS50377_26774</name>
</gene>
<feature type="compositionally biased region" description="Low complexity" evidence="1">
    <location>
        <begin position="44"/>
        <end position="53"/>
    </location>
</feature>